<protein>
    <submittedName>
        <fullName evidence="2">DUF2306 domain-containing protein</fullName>
    </submittedName>
</protein>
<keyword evidence="3" id="KW-1185">Reference proteome</keyword>
<dbReference type="EMBL" id="CP051428">
    <property type="protein sequence ID" value="QJC50975.1"/>
    <property type="molecule type" value="Genomic_DNA"/>
</dbReference>
<dbReference type="Proteomes" id="UP000502136">
    <property type="component" value="Chromosome"/>
</dbReference>
<accession>A0A6H2GUA8</accession>
<feature type="transmembrane region" description="Helical" evidence="1">
    <location>
        <begin position="158"/>
        <end position="180"/>
    </location>
</feature>
<dbReference type="InterPro" id="IPR018750">
    <property type="entry name" value="DUF2306_membrane"/>
</dbReference>
<feature type="transmembrane region" description="Helical" evidence="1">
    <location>
        <begin position="89"/>
        <end position="108"/>
    </location>
</feature>
<dbReference type="Pfam" id="PF10067">
    <property type="entry name" value="DUF2306"/>
    <property type="match status" value="1"/>
</dbReference>
<evidence type="ECO:0000313" key="3">
    <source>
        <dbReference type="Proteomes" id="UP000502136"/>
    </source>
</evidence>
<name>A0A6H2GUA8_9BACL</name>
<dbReference type="AlphaFoldDB" id="A0A6H2GUA8"/>
<proteinExistence type="predicted"/>
<reference evidence="2 3" key="1">
    <citation type="submission" date="2020-04" db="EMBL/GenBank/DDBJ databases">
        <title>Novel Paenibacillus strain UniB2 isolated from commercial digestive syrup.</title>
        <authorList>
            <person name="Thorat V."/>
            <person name="Kirdat K."/>
            <person name="Tiwarekar B."/>
            <person name="Yadav A."/>
        </authorList>
    </citation>
    <scope>NUCLEOTIDE SEQUENCE [LARGE SCALE GENOMIC DNA]</scope>
    <source>
        <strain evidence="2 3">UniB2</strain>
    </source>
</reference>
<evidence type="ECO:0000256" key="1">
    <source>
        <dbReference type="SAM" id="Phobius"/>
    </source>
</evidence>
<feature type="transmembrane region" description="Helical" evidence="1">
    <location>
        <begin position="120"/>
        <end position="137"/>
    </location>
</feature>
<sequence length="215" mass="23481">MSSKTALRWLAAAAAAAVAYVLYKSYLADPQAAGFLALKPAGEGPDRLSLWLAVLQVHIAAACVATACGLLGFAPAGRRTPRRLSLHRWNGYAYFVCVFLVCLTSGYMAPYATGGKWTSVPFNLLNILWPALTLLAIRRARKRRLAAHKRLMIRSYAFCFNNMTLHLFTGLFTGLVGLPYAAGYTAALYANIAFLLLAGELAIRLLRVPQKREVS</sequence>
<feature type="transmembrane region" description="Helical" evidence="1">
    <location>
        <begin position="51"/>
        <end position="77"/>
    </location>
</feature>
<organism evidence="2 3">
    <name type="scientific">Paenibacillus albicereus</name>
    <dbReference type="NCBI Taxonomy" id="2726185"/>
    <lineage>
        <taxon>Bacteria</taxon>
        <taxon>Bacillati</taxon>
        <taxon>Bacillota</taxon>
        <taxon>Bacilli</taxon>
        <taxon>Bacillales</taxon>
        <taxon>Paenibacillaceae</taxon>
        <taxon>Paenibacillus</taxon>
    </lineage>
</organism>
<dbReference type="KEGG" id="palr:HGI30_04970"/>
<keyword evidence="1" id="KW-1133">Transmembrane helix</keyword>
<dbReference type="RefSeq" id="WP_168906630.1">
    <property type="nucleotide sequence ID" value="NZ_CP051428.1"/>
</dbReference>
<keyword evidence="1" id="KW-0812">Transmembrane</keyword>
<feature type="transmembrane region" description="Helical" evidence="1">
    <location>
        <begin position="186"/>
        <end position="206"/>
    </location>
</feature>
<keyword evidence="1" id="KW-0472">Membrane</keyword>
<evidence type="ECO:0000313" key="2">
    <source>
        <dbReference type="EMBL" id="QJC50975.1"/>
    </source>
</evidence>
<gene>
    <name evidence="2" type="ORF">HGI30_04970</name>
</gene>